<feature type="coiled-coil region" evidence="1">
    <location>
        <begin position="112"/>
        <end position="175"/>
    </location>
</feature>
<organism evidence="2 3">
    <name type="scientific">Brevundimonas vesicularis</name>
    <name type="common">Pseudomonas vesicularis</name>
    <dbReference type="NCBI Taxonomy" id="41276"/>
    <lineage>
        <taxon>Bacteria</taxon>
        <taxon>Pseudomonadati</taxon>
        <taxon>Pseudomonadota</taxon>
        <taxon>Alphaproteobacteria</taxon>
        <taxon>Caulobacterales</taxon>
        <taxon>Caulobacteraceae</taxon>
        <taxon>Brevundimonas</taxon>
    </lineage>
</organism>
<protein>
    <submittedName>
        <fullName evidence="2">Type IV secretory pathway VirB10-like protein</fullName>
    </submittedName>
</protein>
<name>A0A7W9L4Z9_BREVE</name>
<proteinExistence type="predicted"/>
<evidence type="ECO:0000256" key="1">
    <source>
        <dbReference type="SAM" id="Coils"/>
    </source>
</evidence>
<keyword evidence="1" id="KW-0175">Coiled coil</keyword>
<sequence length="246" mass="26920">MSAEPIHLSNSTPFDLIAEDAESWLEEARNWADGATIETQKQADAVSAVIDALRKSADAAEKQRKVEVKPFDDAKAAVQDKYAPLFAPATNKTPGKVHKAVAALKAALAPYLRKLDDEKREKERIAREEAEKAARAAAEAIRNADAANLEAREAAEDKIREAEDAQRAAKIAANDRAHATGGERAMGLRTKHVGTIIDLNEAVKFYWRQDDGPFRRLVQSMVDADVRAGRRGSMIPGVAITEERVL</sequence>
<evidence type="ECO:0000313" key="2">
    <source>
        <dbReference type="EMBL" id="MBB5770845.1"/>
    </source>
</evidence>
<dbReference type="Proteomes" id="UP000556201">
    <property type="component" value="Unassembled WGS sequence"/>
</dbReference>
<accession>A0A7W9L4Z9</accession>
<gene>
    <name evidence="2" type="ORF">HNP47_000814</name>
</gene>
<dbReference type="EMBL" id="JACHLJ010000001">
    <property type="protein sequence ID" value="MBB5770845.1"/>
    <property type="molecule type" value="Genomic_DNA"/>
</dbReference>
<dbReference type="AlphaFoldDB" id="A0A7W9L4Z9"/>
<dbReference type="RefSeq" id="WP_184278445.1">
    <property type="nucleotide sequence ID" value="NZ_JACHLJ010000001.1"/>
</dbReference>
<reference evidence="2 3" key="1">
    <citation type="submission" date="2020-08" db="EMBL/GenBank/DDBJ databases">
        <title>Functional genomics of gut bacteria from endangered species of beetles.</title>
        <authorList>
            <person name="Carlos-Shanley C."/>
        </authorList>
    </citation>
    <scope>NUCLEOTIDE SEQUENCE [LARGE SCALE GENOMIC DNA]</scope>
    <source>
        <strain evidence="2 3">S00192</strain>
    </source>
</reference>
<evidence type="ECO:0000313" key="3">
    <source>
        <dbReference type="Proteomes" id="UP000556201"/>
    </source>
</evidence>
<comment type="caution">
    <text evidence="2">The sequence shown here is derived from an EMBL/GenBank/DDBJ whole genome shotgun (WGS) entry which is preliminary data.</text>
</comment>